<keyword evidence="2" id="KW-1185">Reference proteome</keyword>
<evidence type="ECO:0000313" key="2">
    <source>
        <dbReference type="Proteomes" id="UP000036449"/>
    </source>
</evidence>
<sequence>MSSGWQDCDLISTDVFDTLLLRTLRSERARIVAGERRFAALLRRKGWNIEPDLLVTLRLQVQRHAFAALERGRGGGEVRFAQVVEHQLRALGLPLALVADRLAIEVEQERSSLAPNLPLAAAFRTMRDAGKRIVAVSDTTLPEQALWTLIEAHHGRGLVDAVYASSDLQATKRDGSLFTLVARREGLAPERILHLGDDAHADLRMARQGALKAVHLPQPAARRRMRRANAAVAEAGRHLRAARRTARAPRPLPKDRFEYGAAVFGPILAQMAVLIWIYAAEVKTRDESVLLFCSRGGIFIREVFERVTRRLGLPGIQPHATLMVSRLVAARAALLARHGAALDELSREFAGRSCAEVVRALSGREQDLGEAWARPYEGRAFLDLLFGETGGAALEAIREQNALFTRHLDAVRGAADRIVLCDTGLYASTQRLLAGAFPNLDIETVQLARANYKGFATEHFPRVTGLFVERDVYHPLDTRSCMLRYWQLIESLFEPPIPSVHTFREEANGEIVSNAGAIARGGVDPLSAGPLFLGALHYIDTLDPTSGPTLQAEAEAAWARLRQSIVFPSERDIQFLDVGRRSVDFGRPDLVAALAEGGRTGPIETLAGIRKTFWREGAIARDLRPWRRLLLPAWEIAYATRGLLPRP</sequence>
<accession>A0A0J6SDC2</accession>
<dbReference type="InterPro" id="IPR023214">
    <property type="entry name" value="HAD_sf"/>
</dbReference>
<dbReference type="AlphaFoldDB" id="A0A0J6SDC2"/>
<gene>
    <name evidence="1" type="ORF">VQ03_25395</name>
</gene>
<dbReference type="Proteomes" id="UP000036449">
    <property type="component" value="Unassembled WGS sequence"/>
</dbReference>
<dbReference type="Gene3D" id="3.40.50.1000">
    <property type="entry name" value="HAD superfamily/HAD-like"/>
    <property type="match status" value="1"/>
</dbReference>
<dbReference type="SUPFAM" id="SSF56784">
    <property type="entry name" value="HAD-like"/>
    <property type="match status" value="1"/>
</dbReference>
<evidence type="ECO:0000313" key="1">
    <source>
        <dbReference type="EMBL" id="KMO33205.1"/>
    </source>
</evidence>
<organism evidence="1 2">
    <name type="scientific">Methylobacterium tarhaniae</name>
    <dbReference type="NCBI Taxonomy" id="1187852"/>
    <lineage>
        <taxon>Bacteria</taxon>
        <taxon>Pseudomonadati</taxon>
        <taxon>Pseudomonadota</taxon>
        <taxon>Alphaproteobacteria</taxon>
        <taxon>Hyphomicrobiales</taxon>
        <taxon>Methylobacteriaceae</taxon>
        <taxon>Methylobacterium</taxon>
    </lineage>
</organism>
<dbReference type="EMBL" id="LABZ01000205">
    <property type="protein sequence ID" value="KMO33205.1"/>
    <property type="molecule type" value="Genomic_DNA"/>
</dbReference>
<dbReference type="PATRIC" id="fig|1187852.3.peg.2861"/>
<protein>
    <recommendedName>
        <fullName evidence="3">Hydrolase</fullName>
    </recommendedName>
</protein>
<evidence type="ECO:0008006" key="3">
    <source>
        <dbReference type="Google" id="ProtNLM"/>
    </source>
</evidence>
<dbReference type="Pfam" id="PF00702">
    <property type="entry name" value="Hydrolase"/>
    <property type="match status" value="1"/>
</dbReference>
<dbReference type="InterPro" id="IPR036412">
    <property type="entry name" value="HAD-like_sf"/>
</dbReference>
<reference evidence="1 2" key="1">
    <citation type="submission" date="2015-03" db="EMBL/GenBank/DDBJ databases">
        <title>Genome sequencing of Methylobacterium tarhaniae DSM 25844.</title>
        <authorList>
            <person name="Chaudhry V."/>
            <person name="Patil P.B."/>
        </authorList>
    </citation>
    <scope>NUCLEOTIDE SEQUENCE [LARGE SCALE GENOMIC DNA]</scope>
    <source>
        <strain evidence="1 2">DSM 25844</strain>
    </source>
</reference>
<comment type="caution">
    <text evidence="1">The sequence shown here is derived from an EMBL/GenBank/DDBJ whole genome shotgun (WGS) entry which is preliminary data.</text>
</comment>
<proteinExistence type="predicted"/>
<name>A0A0J6SDC2_9HYPH</name>
<dbReference type="CDD" id="cd01427">
    <property type="entry name" value="HAD_like"/>
    <property type="match status" value="1"/>
</dbReference>